<dbReference type="Proteomes" id="UP001285636">
    <property type="component" value="Unassembled WGS sequence"/>
</dbReference>
<reference evidence="1" key="1">
    <citation type="submission" date="2023-10" db="EMBL/GenBank/DDBJ databases">
        <title>Screening of Alkalihalophilus pseudofirmusBZ-TG-HK211 and Its Alleviation of Salt Stress on Rapeseed Growth.</title>
        <authorList>
            <person name="Zhao B."/>
            <person name="Guo T."/>
        </authorList>
    </citation>
    <scope>NUCLEOTIDE SEQUENCE</scope>
    <source>
        <strain evidence="1">BZ-TG-HK211</strain>
    </source>
</reference>
<dbReference type="AlphaFoldDB" id="A0AAJ2NP65"/>
<dbReference type="RefSeq" id="WP_022628873.1">
    <property type="nucleotide sequence ID" value="NZ_CP117835.1"/>
</dbReference>
<name>A0AAJ2NP65_ALKPS</name>
<accession>A0AAJ2NP65</accession>
<evidence type="ECO:0000313" key="1">
    <source>
        <dbReference type="EMBL" id="MDV2885965.1"/>
    </source>
</evidence>
<sequence length="55" mass="6414">MENYIYNPQAELLLEADSDEAVTMTYIDQTWAMPKIGPRPPYYCNPVYEENNPTI</sequence>
<dbReference type="EMBL" id="JAWJAY010000002">
    <property type="protein sequence ID" value="MDV2885965.1"/>
    <property type="molecule type" value="Genomic_DNA"/>
</dbReference>
<gene>
    <name evidence="1" type="ORF">RYX45_12315</name>
</gene>
<organism evidence="1 2">
    <name type="scientific">Alkalihalophilus pseudofirmus</name>
    <name type="common">Bacillus pseudofirmus</name>
    <dbReference type="NCBI Taxonomy" id="79885"/>
    <lineage>
        <taxon>Bacteria</taxon>
        <taxon>Bacillati</taxon>
        <taxon>Bacillota</taxon>
        <taxon>Bacilli</taxon>
        <taxon>Bacillales</taxon>
        <taxon>Bacillaceae</taxon>
        <taxon>Alkalihalophilus</taxon>
    </lineage>
</organism>
<evidence type="ECO:0000313" key="2">
    <source>
        <dbReference type="Proteomes" id="UP001285636"/>
    </source>
</evidence>
<proteinExistence type="predicted"/>
<protein>
    <submittedName>
        <fullName evidence="1">Uncharacterized protein</fullName>
    </submittedName>
</protein>
<comment type="caution">
    <text evidence="1">The sequence shown here is derived from an EMBL/GenBank/DDBJ whole genome shotgun (WGS) entry which is preliminary data.</text>
</comment>